<dbReference type="RefSeq" id="WP_096603355.1">
    <property type="nucleotide sequence ID" value="NZ_OBEN01000013.1"/>
</dbReference>
<dbReference type="InterPro" id="IPR008927">
    <property type="entry name" value="6-PGluconate_DH-like_C_sf"/>
</dbReference>
<organism evidence="6 7">
    <name type="scientific">Hydrogenobacter hydrogenophilus</name>
    <dbReference type="NCBI Taxonomy" id="35835"/>
    <lineage>
        <taxon>Bacteria</taxon>
        <taxon>Pseudomonadati</taxon>
        <taxon>Aquificota</taxon>
        <taxon>Aquificia</taxon>
        <taxon>Aquificales</taxon>
        <taxon>Aquificaceae</taxon>
        <taxon>Hydrogenobacter</taxon>
    </lineage>
</organism>
<name>A0A285P4F6_9AQUI</name>
<dbReference type="EMBL" id="OBEN01000013">
    <property type="protein sequence ID" value="SNZ16622.1"/>
    <property type="molecule type" value="Genomic_DNA"/>
</dbReference>
<dbReference type="InterPro" id="IPR015815">
    <property type="entry name" value="HIBADH-related"/>
</dbReference>
<evidence type="ECO:0000259" key="5">
    <source>
        <dbReference type="Pfam" id="PF14833"/>
    </source>
</evidence>
<keyword evidence="1" id="KW-0560">Oxidoreductase</keyword>
<dbReference type="GO" id="GO:0051287">
    <property type="term" value="F:NAD binding"/>
    <property type="evidence" value="ECO:0007669"/>
    <property type="project" value="InterPro"/>
</dbReference>
<dbReference type="Pfam" id="PF03446">
    <property type="entry name" value="NAD_binding_2"/>
    <property type="match status" value="1"/>
</dbReference>
<dbReference type="InterPro" id="IPR013328">
    <property type="entry name" value="6PGD_dom2"/>
</dbReference>
<dbReference type="SUPFAM" id="SSF51735">
    <property type="entry name" value="NAD(P)-binding Rossmann-fold domains"/>
    <property type="match status" value="1"/>
</dbReference>
<dbReference type="AlphaFoldDB" id="A0A285P4F6"/>
<dbReference type="InterPro" id="IPR029154">
    <property type="entry name" value="HIBADH-like_NADP-bd"/>
</dbReference>
<dbReference type="InterPro" id="IPR006115">
    <property type="entry name" value="6PGDH_NADP-bd"/>
</dbReference>
<reference evidence="7" key="1">
    <citation type="submission" date="2017-09" db="EMBL/GenBank/DDBJ databases">
        <authorList>
            <person name="Varghese N."/>
            <person name="Submissions S."/>
        </authorList>
    </citation>
    <scope>NUCLEOTIDE SEQUENCE [LARGE SCALE GENOMIC DNA]</scope>
    <source>
        <strain evidence="7">DSM 2913</strain>
    </source>
</reference>
<dbReference type="SUPFAM" id="SSF48179">
    <property type="entry name" value="6-phosphogluconate dehydrogenase C-terminal domain-like"/>
    <property type="match status" value="1"/>
</dbReference>
<evidence type="ECO:0000256" key="2">
    <source>
        <dbReference type="ARBA" id="ARBA00023027"/>
    </source>
</evidence>
<sequence length="284" mass="31689">MKVGFIGLGHLGTEIAKRLSSQGVELIVWNRTIEKAKKLGFPTVEKPADLLSHVDRVFLIVFDSQASQEVIFGRGGLVEGNIEGKTIIDMTTNHYAYTERAYQELKEYGAYYLDAPVLGSVIPAQRGELVMLVGGDKEKYEENFPLFEKFCRKVYYVGKAGDGTKLKLINNMVLGGFMQVLAEALAVGELAGFDKELLLSVLSDGAGKSYILDVKKQKLLEEDFSTHFSVDLIYKDLHYAQDLLRDTKAFSFALQNVKEAYGMARFMGMGELDFSAVYKVFKKA</sequence>
<protein>
    <submittedName>
        <fullName evidence="6">3-hydroxyisobutyrate dehydrogenase</fullName>
    </submittedName>
</protein>
<dbReference type="PANTHER" id="PTHR43580:SF2">
    <property type="entry name" value="CYTOKINE-LIKE NUCLEAR FACTOR N-PAC"/>
    <property type="match status" value="1"/>
</dbReference>
<dbReference type="Proteomes" id="UP000218627">
    <property type="component" value="Unassembled WGS sequence"/>
</dbReference>
<dbReference type="Gene3D" id="3.40.50.720">
    <property type="entry name" value="NAD(P)-binding Rossmann-like Domain"/>
    <property type="match status" value="1"/>
</dbReference>
<feature type="domain" description="3-hydroxyisobutyrate dehydrogenase-like NAD-binding" evidence="5">
    <location>
        <begin position="161"/>
        <end position="280"/>
    </location>
</feature>
<dbReference type="PIRSF" id="PIRSF000103">
    <property type="entry name" value="HIBADH"/>
    <property type="match status" value="1"/>
</dbReference>
<keyword evidence="2" id="KW-0520">NAD</keyword>
<evidence type="ECO:0000256" key="3">
    <source>
        <dbReference type="PIRSR" id="PIRSR000103-1"/>
    </source>
</evidence>
<evidence type="ECO:0000256" key="1">
    <source>
        <dbReference type="ARBA" id="ARBA00023002"/>
    </source>
</evidence>
<dbReference type="GO" id="GO:0050661">
    <property type="term" value="F:NADP binding"/>
    <property type="evidence" value="ECO:0007669"/>
    <property type="project" value="InterPro"/>
</dbReference>
<dbReference type="Pfam" id="PF14833">
    <property type="entry name" value="NAD_binding_11"/>
    <property type="match status" value="1"/>
</dbReference>
<dbReference type="PANTHER" id="PTHR43580">
    <property type="entry name" value="OXIDOREDUCTASE GLYR1-RELATED"/>
    <property type="match status" value="1"/>
</dbReference>
<feature type="domain" description="6-phosphogluconate dehydrogenase NADP-binding" evidence="4">
    <location>
        <begin position="2"/>
        <end position="158"/>
    </location>
</feature>
<accession>A0A285P4F6</accession>
<proteinExistence type="predicted"/>
<dbReference type="Gene3D" id="1.10.1040.10">
    <property type="entry name" value="N-(1-d-carboxylethyl)-l-norvaline Dehydrogenase, domain 2"/>
    <property type="match status" value="1"/>
</dbReference>
<gene>
    <name evidence="6" type="ORF">SAMN06265353_1660</name>
</gene>
<dbReference type="InterPro" id="IPR051265">
    <property type="entry name" value="HIBADH-related_NP60_sf"/>
</dbReference>
<evidence type="ECO:0000313" key="7">
    <source>
        <dbReference type="Proteomes" id="UP000218627"/>
    </source>
</evidence>
<evidence type="ECO:0000259" key="4">
    <source>
        <dbReference type="Pfam" id="PF03446"/>
    </source>
</evidence>
<dbReference type="GO" id="GO:0016491">
    <property type="term" value="F:oxidoreductase activity"/>
    <property type="evidence" value="ECO:0007669"/>
    <property type="project" value="UniProtKB-KW"/>
</dbReference>
<dbReference type="OrthoDB" id="9786703at2"/>
<evidence type="ECO:0000313" key="6">
    <source>
        <dbReference type="EMBL" id="SNZ16622.1"/>
    </source>
</evidence>
<keyword evidence="7" id="KW-1185">Reference proteome</keyword>
<feature type="active site" evidence="3">
    <location>
        <position position="167"/>
    </location>
</feature>
<dbReference type="InterPro" id="IPR036291">
    <property type="entry name" value="NAD(P)-bd_dom_sf"/>
</dbReference>